<dbReference type="EMBL" id="VKKG01000011">
    <property type="protein sequence ID" value="TRY16541.1"/>
    <property type="molecule type" value="Genomic_DNA"/>
</dbReference>
<accession>A0A553JVQ5</accession>
<evidence type="ECO:0000313" key="2">
    <source>
        <dbReference type="Proteomes" id="UP000317638"/>
    </source>
</evidence>
<dbReference type="AlphaFoldDB" id="A0A553JVQ5"/>
<evidence type="ECO:0000313" key="1">
    <source>
        <dbReference type="EMBL" id="TRY16541.1"/>
    </source>
</evidence>
<dbReference type="RefSeq" id="WP_143939477.1">
    <property type="nucleotide sequence ID" value="NZ_VKKG01000011.1"/>
</dbReference>
<organism evidence="1 2">
    <name type="scientific">Tessaracoccus rhinocerotis</name>
    <dbReference type="NCBI Taxonomy" id="1689449"/>
    <lineage>
        <taxon>Bacteria</taxon>
        <taxon>Bacillati</taxon>
        <taxon>Actinomycetota</taxon>
        <taxon>Actinomycetes</taxon>
        <taxon>Propionibacteriales</taxon>
        <taxon>Propionibacteriaceae</taxon>
        <taxon>Tessaracoccus</taxon>
    </lineage>
</organism>
<gene>
    <name evidence="1" type="ORF">FOJ82_15875</name>
</gene>
<dbReference type="Proteomes" id="UP000317638">
    <property type="component" value="Unassembled WGS sequence"/>
</dbReference>
<keyword evidence="2" id="KW-1185">Reference proteome</keyword>
<sequence length="349" mass="37348">MTHDQQLPAAAERSLPAQQLQERGFGNFGMEKPSLVERSKLALARRGSHGRVLVVFNGGRASAKGVEREHRHGLFPNMVLTTRSWHIYDMNFRNLQAQGELRDLLLAEEVKESVRVHLTRGRYLSFYTGSIAATPIVEAFNNALSLAHLGAGSFPIVAPLQEPVVYAAHHFGGYGTPIPPDTPAQIAFSSGGVCVLSHAEPFLRPLAQLQGLQSGGMGEMRSDAGWVGGGFGVAGALKGALFASVMNWVSTATHMDSVLRLRFDDAEATFALLTTGPGRVGIELSALLATLRGSDQPVAPDALGLASLAERAVSRTTEPHNRSSLKFCGGCGTRRADAHAFCTECGFKF</sequence>
<reference evidence="1 2" key="1">
    <citation type="submission" date="2019-07" db="EMBL/GenBank/DDBJ databases">
        <authorList>
            <person name="Zhou L.-Y."/>
        </authorList>
    </citation>
    <scope>NUCLEOTIDE SEQUENCE [LARGE SCALE GENOMIC DNA]</scope>
    <source>
        <strain evidence="1 2">YIM 101269</strain>
    </source>
</reference>
<proteinExistence type="predicted"/>
<name>A0A553JVQ5_9ACTN</name>
<comment type="caution">
    <text evidence="1">The sequence shown here is derived from an EMBL/GenBank/DDBJ whole genome shotgun (WGS) entry which is preliminary data.</text>
</comment>
<protein>
    <submittedName>
        <fullName evidence="1">Uncharacterized protein</fullName>
    </submittedName>
</protein>